<evidence type="ECO:0000313" key="2">
    <source>
        <dbReference type="Proteomes" id="UP000510660"/>
    </source>
</evidence>
<proteinExistence type="predicted"/>
<dbReference type="Proteomes" id="UP000510660">
    <property type="component" value="Chromosome"/>
</dbReference>
<gene>
    <name evidence="1" type="ORF">GTO85_05430</name>
</gene>
<reference evidence="1 2" key="1">
    <citation type="submission" date="2020-01" db="EMBL/GenBank/DDBJ databases">
        <title>Complete and circular genome sequences of six lactobacillus isolates from horses.</title>
        <authorList>
            <person name="Hassan H.M."/>
        </authorList>
    </citation>
    <scope>NUCLEOTIDE SEQUENCE [LARGE SCALE GENOMIC DNA]</scope>
    <source>
        <strain evidence="1 2">1D</strain>
    </source>
</reference>
<dbReference type="EMBL" id="CP047415">
    <property type="protein sequence ID" value="QLL73843.1"/>
    <property type="molecule type" value="Genomic_DNA"/>
</dbReference>
<sequence length="76" mass="9105">MKNIDNSREHYLKKFRAENRLDDIFPESADMINKTGRQIVEIIKKEDLTYEQAYASLQYAYNLLKYQSNFVKIPKD</sequence>
<dbReference type="AlphaFoldDB" id="A0A7H9E873"/>
<organism evidence="1 2">
    <name type="scientific">Lactobacillus crispatus</name>
    <dbReference type="NCBI Taxonomy" id="47770"/>
    <lineage>
        <taxon>Bacteria</taxon>
        <taxon>Bacillati</taxon>
        <taxon>Bacillota</taxon>
        <taxon>Bacilli</taxon>
        <taxon>Lactobacillales</taxon>
        <taxon>Lactobacillaceae</taxon>
        <taxon>Lactobacillus</taxon>
    </lineage>
</organism>
<protein>
    <submittedName>
        <fullName evidence="1">Uncharacterized protein</fullName>
    </submittedName>
</protein>
<evidence type="ECO:0000313" key="1">
    <source>
        <dbReference type="EMBL" id="QLL73843.1"/>
    </source>
</evidence>
<dbReference type="RefSeq" id="WP_180862076.1">
    <property type="nucleotide sequence ID" value="NZ_CP047415.1"/>
</dbReference>
<accession>A0A7H9E873</accession>
<name>A0A7H9E873_9LACO</name>